<feature type="transmembrane region" description="Helical" evidence="1">
    <location>
        <begin position="167"/>
        <end position="184"/>
    </location>
</feature>
<comment type="caution">
    <text evidence="2">The sequence shown here is derived from an EMBL/GenBank/DDBJ whole genome shotgun (WGS) entry which is preliminary data.</text>
</comment>
<name>A0A1Q8SRH4_9GAMM</name>
<keyword evidence="1" id="KW-0472">Membrane</keyword>
<evidence type="ECO:0000313" key="3">
    <source>
        <dbReference type="Proteomes" id="UP000186878"/>
    </source>
</evidence>
<dbReference type="RefSeq" id="WP_075570436.1">
    <property type="nucleotide sequence ID" value="NZ_MSDO01000017.1"/>
</dbReference>
<organism evidence="2 3">
    <name type="scientific">Salinicola socius</name>
    <dbReference type="NCBI Taxonomy" id="404433"/>
    <lineage>
        <taxon>Bacteria</taxon>
        <taxon>Pseudomonadati</taxon>
        <taxon>Pseudomonadota</taxon>
        <taxon>Gammaproteobacteria</taxon>
        <taxon>Oceanospirillales</taxon>
        <taxon>Halomonadaceae</taxon>
        <taxon>Salinicola</taxon>
    </lineage>
</organism>
<gene>
    <name evidence="2" type="ORF">BTW07_12175</name>
</gene>
<dbReference type="OrthoDB" id="6158580at2"/>
<feature type="transmembrane region" description="Helical" evidence="1">
    <location>
        <begin position="128"/>
        <end position="155"/>
    </location>
</feature>
<keyword evidence="1" id="KW-1133">Transmembrane helix</keyword>
<evidence type="ECO:0000313" key="2">
    <source>
        <dbReference type="EMBL" id="OLO04028.1"/>
    </source>
</evidence>
<keyword evidence="3" id="KW-1185">Reference proteome</keyword>
<sequence length="204" mass="23078">MLSVLMFLLIFVGVAISVYQVYDIYYAQNFEDDERQTHRDSPLGQLSRQAEQYAATGESQSFLDLVSRLFGARFDQGLVLSAASRPNASQYLAALLRRQRQIVSNGRVRVRHPLSWKTNPPTSDSRPVLLSLVLINCLVVMFFGGLSLYTIAYQLSVESLAWMNSEWVLMLLIYVVIAITHGISRLDAYLHDLYLIGTLSRPTI</sequence>
<dbReference type="EMBL" id="MSDO01000017">
    <property type="protein sequence ID" value="OLO04028.1"/>
    <property type="molecule type" value="Genomic_DNA"/>
</dbReference>
<reference evidence="2 3" key="1">
    <citation type="submission" date="2016-12" db="EMBL/GenBank/DDBJ databases">
        <title>Draft genome sequences of strains Salinicola socius SMB35, Salinicola sp. MH3R3-1 and Chromohalobacter sp. SMB17 from the Verkhnekamsk potash mining region of Russia.</title>
        <authorList>
            <person name="Mavrodi D.V."/>
            <person name="Olsson B.E."/>
            <person name="Korsakova E.S."/>
            <person name="Pyankova A."/>
            <person name="Mavrodi O.V."/>
            <person name="Plotnikova E.G."/>
        </authorList>
    </citation>
    <scope>NUCLEOTIDE SEQUENCE [LARGE SCALE GENOMIC DNA]</scope>
    <source>
        <strain evidence="2 3">SMB35</strain>
    </source>
</reference>
<dbReference type="AlphaFoldDB" id="A0A1Q8SRH4"/>
<accession>A0A1Q8SRH4</accession>
<keyword evidence="1" id="KW-0812">Transmembrane</keyword>
<protein>
    <submittedName>
        <fullName evidence="2">Uncharacterized protein</fullName>
    </submittedName>
</protein>
<proteinExistence type="predicted"/>
<evidence type="ECO:0000256" key="1">
    <source>
        <dbReference type="SAM" id="Phobius"/>
    </source>
</evidence>
<dbReference type="Proteomes" id="UP000186878">
    <property type="component" value="Unassembled WGS sequence"/>
</dbReference>